<feature type="non-terminal residue" evidence="5">
    <location>
        <position position="1"/>
    </location>
</feature>
<name>A0AA88I2X4_ARTSF</name>
<evidence type="ECO:0000256" key="2">
    <source>
        <dbReference type="ARBA" id="ARBA00022490"/>
    </source>
</evidence>
<dbReference type="Pfam" id="PF14429">
    <property type="entry name" value="DOCK-C2"/>
    <property type="match status" value="1"/>
</dbReference>
<dbReference type="GO" id="GO:0005737">
    <property type="term" value="C:cytoplasm"/>
    <property type="evidence" value="ECO:0007669"/>
    <property type="project" value="UniProtKB-SubCell"/>
</dbReference>
<dbReference type="GO" id="GO:0007264">
    <property type="term" value="P:small GTPase-mediated signal transduction"/>
    <property type="evidence" value="ECO:0007669"/>
    <property type="project" value="InterPro"/>
</dbReference>
<dbReference type="Gene3D" id="2.60.40.150">
    <property type="entry name" value="C2 domain"/>
    <property type="match status" value="1"/>
</dbReference>
<dbReference type="PANTHER" id="PTHR45653:SF12">
    <property type="entry name" value="SPONGE, ISOFORM E"/>
    <property type="match status" value="1"/>
</dbReference>
<evidence type="ECO:0000313" key="5">
    <source>
        <dbReference type="EMBL" id="KAK2722965.1"/>
    </source>
</evidence>
<dbReference type="Pfam" id="PF16172">
    <property type="entry name" value="DOCK_N"/>
    <property type="match status" value="2"/>
</dbReference>
<comment type="caution">
    <text evidence="5">The sequence shown here is derived from an EMBL/GenBank/DDBJ whole genome shotgun (WGS) entry which is preliminary data.</text>
</comment>
<dbReference type="InterPro" id="IPR032376">
    <property type="entry name" value="DOCK_N"/>
</dbReference>
<evidence type="ECO:0000256" key="1">
    <source>
        <dbReference type="ARBA" id="ARBA00004496"/>
    </source>
</evidence>
<comment type="subcellular location">
    <subcellularLocation>
        <location evidence="1">Cytoplasm</location>
    </subcellularLocation>
</comment>
<dbReference type="GO" id="GO:0005886">
    <property type="term" value="C:plasma membrane"/>
    <property type="evidence" value="ECO:0007669"/>
    <property type="project" value="TreeGrafter"/>
</dbReference>
<protein>
    <recommendedName>
        <fullName evidence="4">C2 DOCK-type domain-containing protein</fullName>
    </recommendedName>
</protein>
<feature type="domain" description="C2 DOCK-type" evidence="4">
    <location>
        <begin position="223"/>
        <end position="403"/>
    </location>
</feature>
<dbReference type="InterPro" id="IPR026791">
    <property type="entry name" value="DOCK"/>
</dbReference>
<evidence type="ECO:0000313" key="6">
    <source>
        <dbReference type="Proteomes" id="UP001187531"/>
    </source>
</evidence>
<comment type="similarity">
    <text evidence="3">Belongs to the DOCK family.</text>
</comment>
<dbReference type="GO" id="GO:0031267">
    <property type="term" value="F:small GTPase binding"/>
    <property type="evidence" value="ECO:0007669"/>
    <property type="project" value="TreeGrafter"/>
</dbReference>
<dbReference type="InterPro" id="IPR056372">
    <property type="entry name" value="TPR_DOCK"/>
</dbReference>
<gene>
    <name evidence="5" type="ORF">QYM36_003229</name>
</gene>
<dbReference type="GO" id="GO:0005085">
    <property type="term" value="F:guanyl-nucleotide exchange factor activity"/>
    <property type="evidence" value="ECO:0007669"/>
    <property type="project" value="InterPro"/>
</dbReference>
<evidence type="ECO:0000259" key="4">
    <source>
        <dbReference type="PROSITE" id="PS51650"/>
    </source>
</evidence>
<sequence length="716" mass="80838">VEGPKKEPSSSPLTNLLLMTAVRHFGLTIGEDIEMYLQLYDITLGKYISERFLVKISKDVSFSSYLDGQSTCSAVFTDICKQDNLRDLYLVIYVIRCGRIVYADSCKKPPQYVYRRPYGCAVTSLQDAYAGFESIDGDGKELILRLYQCDDRDFSQLHEYLIRKQNSKFSPLSSSNSQGIVLQLNFISCNNGSPSMDQQLFLSKSVLVRKLGFPDIIMPGDVRNDIYVHLIRGEFDRGGKTAGRNIEVDIKLVSGDGQLLKDSISHAVGYVCASFSSLTLHHICAPIWNEMIKLNVPICMIPGIHLRFDFKYCSSKEKYEPKLFGFSFLRLIDDEGTVIQDGNHELIVYRADDPEKLVSASYASLPSTPHELHKGEHSEYANLSCLGFTRSVKEWIVVEFQLCSTKLTQNSDLLALLKWKSYPDRILEILRLVSRLRGEEVVKFLQDVLDALFAMFSTEEGFSTPHSGAVFVVLINVLNLLEDSRFVHFKPVVDAYIKNHFSAALAYNGLVDCLKRHTTFLPNPERQPQLIKCFRSFDFLSRFIVQSWKLHSRASPSDEGQQLTLIITDLFDSFRLMMDTTYDIETSHDAKVIFLKVMPAAISNFLEVLDPESLAGGISELIDSLGATESAEEIIAAKLHLIKRIVATTIFSQPSSRCVALPVLSHHIRLHLAARQDLSQCAAVLGDILDYFYKNRTASVEGKIQGLKSMQWQRRV</sequence>
<dbReference type="InterPro" id="IPR027007">
    <property type="entry name" value="C2_DOCK-type_domain"/>
</dbReference>
<dbReference type="InterPro" id="IPR035892">
    <property type="entry name" value="C2_domain_sf"/>
</dbReference>
<organism evidence="5 6">
    <name type="scientific">Artemia franciscana</name>
    <name type="common">Brine shrimp</name>
    <name type="synonym">Artemia sanfranciscana</name>
    <dbReference type="NCBI Taxonomy" id="6661"/>
    <lineage>
        <taxon>Eukaryota</taxon>
        <taxon>Metazoa</taxon>
        <taxon>Ecdysozoa</taxon>
        <taxon>Arthropoda</taxon>
        <taxon>Crustacea</taxon>
        <taxon>Branchiopoda</taxon>
        <taxon>Anostraca</taxon>
        <taxon>Artemiidae</taxon>
        <taxon>Artemia</taxon>
    </lineage>
</organism>
<reference evidence="5" key="1">
    <citation type="submission" date="2023-07" db="EMBL/GenBank/DDBJ databases">
        <title>Chromosome-level genome assembly of Artemia franciscana.</title>
        <authorList>
            <person name="Jo E."/>
        </authorList>
    </citation>
    <scope>NUCLEOTIDE SEQUENCE</scope>
    <source>
        <tissue evidence="5">Whole body</tissue>
    </source>
</reference>
<dbReference type="PANTHER" id="PTHR45653">
    <property type="entry name" value="DEDICATOR OF CYTOKINESIS"/>
    <property type="match status" value="1"/>
</dbReference>
<dbReference type="Proteomes" id="UP001187531">
    <property type="component" value="Unassembled WGS sequence"/>
</dbReference>
<keyword evidence="2" id="KW-0963">Cytoplasm</keyword>
<dbReference type="EMBL" id="JAVRJZ010000005">
    <property type="protein sequence ID" value="KAK2722965.1"/>
    <property type="molecule type" value="Genomic_DNA"/>
</dbReference>
<dbReference type="AlphaFoldDB" id="A0AA88I2X4"/>
<dbReference type="Pfam" id="PF23554">
    <property type="entry name" value="TPR_DOCK"/>
    <property type="match status" value="1"/>
</dbReference>
<dbReference type="PROSITE" id="PS51650">
    <property type="entry name" value="C2_DOCK"/>
    <property type="match status" value="1"/>
</dbReference>
<accession>A0AA88I2X4</accession>
<keyword evidence="6" id="KW-1185">Reference proteome</keyword>
<evidence type="ECO:0000256" key="3">
    <source>
        <dbReference type="PROSITE-ProRule" id="PRU00983"/>
    </source>
</evidence>
<proteinExistence type="inferred from homology"/>